<evidence type="ECO:0000256" key="13">
    <source>
        <dbReference type="RuleBase" id="RU003785"/>
    </source>
</evidence>
<comment type="function">
    <text evidence="2 10 12">Catalyzes the transfer of a dimethylallyl group onto the adenine at position 37 in tRNAs that read codons beginning with uridine, leading to the formation of N6-(dimethylallyl)adenosine (i(6)A).</text>
</comment>
<comment type="catalytic activity">
    <reaction evidence="9 10 11">
        <text>adenosine(37) in tRNA + dimethylallyl diphosphate = N(6)-dimethylallyladenosine(37) in tRNA + diphosphate</text>
        <dbReference type="Rhea" id="RHEA:26482"/>
        <dbReference type="Rhea" id="RHEA-COMP:10162"/>
        <dbReference type="Rhea" id="RHEA-COMP:10375"/>
        <dbReference type="ChEBI" id="CHEBI:33019"/>
        <dbReference type="ChEBI" id="CHEBI:57623"/>
        <dbReference type="ChEBI" id="CHEBI:74411"/>
        <dbReference type="ChEBI" id="CHEBI:74415"/>
        <dbReference type="EC" id="2.5.1.75"/>
    </reaction>
</comment>
<dbReference type="GO" id="GO:0006400">
    <property type="term" value="P:tRNA modification"/>
    <property type="evidence" value="ECO:0007669"/>
    <property type="project" value="TreeGrafter"/>
</dbReference>
<keyword evidence="5 10" id="KW-0819">tRNA processing</keyword>
<accession>A0A1I6DE94</accession>
<feature type="binding site" evidence="10">
    <location>
        <begin position="45"/>
        <end position="52"/>
    </location>
    <ligand>
        <name>ATP</name>
        <dbReference type="ChEBI" id="CHEBI:30616"/>
    </ligand>
</feature>
<evidence type="ECO:0000313" key="14">
    <source>
        <dbReference type="EMBL" id="SFR03800.1"/>
    </source>
</evidence>
<feature type="site" description="Interaction with substrate tRNA" evidence="10">
    <location>
        <position position="132"/>
    </location>
</feature>
<dbReference type="Gene3D" id="1.10.20.140">
    <property type="match status" value="1"/>
</dbReference>
<dbReference type="Proteomes" id="UP000199302">
    <property type="component" value="Unassembled WGS sequence"/>
</dbReference>
<keyword evidence="6 10" id="KW-0547">Nucleotide-binding</keyword>
<feature type="binding site" evidence="10">
    <location>
        <begin position="47"/>
        <end position="52"/>
    </location>
    <ligand>
        <name>substrate</name>
    </ligand>
</feature>
<reference evidence="14 15" key="1">
    <citation type="submission" date="2016-10" db="EMBL/GenBank/DDBJ databases">
        <authorList>
            <person name="de Groot N.N."/>
        </authorList>
    </citation>
    <scope>NUCLEOTIDE SEQUENCE [LARGE SCALE GENOMIC DNA]</scope>
    <source>
        <strain evidence="15">KMM 9023,NRIC 0796,JCM 17311,KCTC 23692</strain>
    </source>
</reference>
<evidence type="ECO:0000256" key="6">
    <source>
        <dbReference type="ARBA" id="ARBA00022741"/>
    </source>
</evidence>
<gene>
    <name evidence="10" type="primary">miaA</name>
    <name evidence="14" type="ORF">SAMN04515673_10369</name>
</gene>
<dbReference type="AlphaFoldDB" id="A0A1I6DE94"/>
<evidence type="ECO:0000256" key="5">
    <source>
        <dbReference type="ARBA" id="ARBA00022694"/>
    </source>
</evidence>
<dbReference type="HAMAP" id="MF_00185">
    <property type="entry name" value="IPP_trans"/>
    <property type="match status" value="1"/>
</dbReference>
<evidence type="ECO:0000256" key="12">
    <source>
        <dbReference type="RuleBase" id="RU003784"/>
    </source>
</evidence>
<evidence type="ECO:0000256" key="3">
    <source>
        <dbReference type="ARBA" id="ARBA00005842"/>
    </source>
</evidence>
<comment type="similarity">
    <text evidence="3 10 13">Belongs to the IPP transferase family.</text>
</comment>
<feature type="site" description="Interaction with substrate tRNA" evidence="10">
    <location>
        <position position="154"/>
    </location>
</feature>
<evidence type="ECO:0000256" key="4">
    <source>
        <dbReference type="ARBA" id="ARBA00022679"/>
    </source>
</evidence>
<dbReference type="InterPro" id="IPR027417">
    <property type="entry name" value="P-loop_NTPase"/>
</dbReference>
<keyword evidence="15" id="KW-1185">Reference proteome</keyword>
<keyword evidence="8 10" id="KW-0460">Magnesium</keyword>
<evidence type="ECO:0000256" key="10">
    <source>
        <dbReference type="HAMAP-Rule" id="MF_00185"/>
    </source>
</evidence>
<evidence type="ECO:0000313" key="15">
    <source>
        <dbReference type="Proteomes" id="UP000199302"/>
    </source>
</evidence>
<comment type="caution">
    <text evidence="10">Lacks conserved residue(s) required for the propagation of feature annotation.</text>
</comment>
<evidence type="ECO:0000256" key="2">
    <source>
        <dbReference type="ARBA" id="ARBA00003213"/>
    </source>
</evidence>
<evidence type="ECO:0000256" key="9">
    <source>
        <dbReference type="ARBA" id="ARBA00049563"/>
    </source>
</evidence>
<comment type="cofactor">
    <cofactor evidence="1 10">
        <name>Mg(2+)</name>
        <dbReference type="ChEBI" id="CHEBI:18420"/>
    </cofactor>
</comment>
<evidence type="ECO:0000256" key="8">
    <source>
        <dbReference type="ARBA" id="ARBA00022842"/>
    </source>
</evidence>
<sequence length="317" mass="34415">MIAAQNVSKPQDVQSKIPPPSCLGRAIVVKLPIDAPAERPILIAGPTASGKSALALRYSEAQGREVINADALQVYTNWRVLSARPDAADLARAPHALYGHVAWDAAYSAGHWLRDLAPRLGRSPAPVIVGGTGLYFSALTEGLSQIPPVPEDVRARGDAMSREEMIAALDPQTAGAIDLANRARVQRAWEVLESTGKPLVAWQADKTPPLCPLDEAIPLLLDAPKDWLTPRIASRFDQMLGEGALDEARENLARYDPALPSMKPIGAPELVAYLRGQMTLDDAREAATIATRQYAKRQRTWFRARMRDWTVVSAAAL</sequence>
<dbReference type="Gene3D" id="3.40.50.300">
    <property type="entry name" value="P-loop containing nucleotide triphosphate hydrolases"/>
    <property type="match status" value="1"/>
</dbReference>
<proteinExistence type="inferred from homology"/>
<dbReference type="SUPFAM" id="SSF52540">
    <property type="entry name" value="P-loop containing nucleoside triphosphate hydrolases"/>
    <property type="match status" value="2"/>
</dbReference>
<dbReference type="InterPro" id="IPR039657">
    <property type="entry name" value="Dimethylallyltransferase"/>
</dbReference>
<evidence type="ECO:0000256" key="7">
    <source>
        <dbReference type="ARBA" id="ARBA00022840"/>
    </source>
</evidence>
<dbReference type="NCBIfam" id="TIGR00174">
    <property type="entry name" value="miaA"/>
    <property type="match status" value="1"/>
</dbReference>
<keyword evidence="7 10" id="KW-0067">ATP-binding</keyword>
<dbReference type="GO" id="GO:0005524">
    <property type="term" value="F:ATP binding"/>
    <property type="evidence" value="ECO:0007669"/>
    <property type="project" value="UniProtKB-UniRule"/>
</dbReference>
<dbReference type="STRING" id="871652.SAMN04515673_10369"/>
<name>A0A1I6DE94_9RHOB</name>
<evidence type="ECO:0000256" key="11">
    <source>
        <dbReference type="RuleBase" id="RU003783"/>
    </source>
</evidence>
<protein>
    <recommendedName>
        <fullName evidence="10">tRNA dimethylallyltransferase</fullName>
        <ecNumber evidence="10">2.5.1.75</ecNumber>
    </recommendedName>
    <alternativeName>
        <fullName evidence="10">Dimethylallyl diphosphate:tRNA dimethylallyltransferase</fullName>
        <shortName evidence="10">DMAPP:tRNA dimethylallyltransferase</shortName>
        <shortName evidence="10">DMATase</shortName>
    </alternativeName>
    <alternativeName>
        <fullName evidence="10">Isopentenyl-diphosphate:tRNA isopentenyltransferase</fullName>
        <shortName evidence="10">IPP transferase</shortName>
        <shortName evidence="10">IPPT</shortName>
        <shortName evidence="10">IPTase</shortName>
    </alternativeName>
</protein>
<dbReference type="InterPro" id="IPR018022">
    <property type="entry name" value="IPT"/>
</dbReference>
<dbReference type="Pfam" id="PF01715">
    <property type="entry name" value="IPPT"/>
    <property type="match status" value="1"/>
</dbReference>
<comment type="subunit">
    <text evidence="10">Monomer.</text>
</comment>
<keyword evidence="4 10" id="KW-0808">Transferase</keyword>
<dbReference type="PANTHER" id="PTHR11088:SF60">
    <property type="entry name" value="TRNA DIMETHYLALLYLTRANSFERASE"/>
    <property type="match status" value="1"/>
</dbReference>
<evidence type="ECO:0000256" key="1">
    <source>
        <dbReference type="ARBA" id="ARBA00001946"/>
    </source>
</evidence>
<dbReference type="EMBL" id="FOYI01000003">
    <property type="protein sequence ID" value="SFR03800.1"/>
    <property type="molecule type" value="Genomic_DNA"/>
</dbReference>
<dbReference type="PANTHER" id="PTHR11088">
    <property type="entry name" value="TRNA DIMETHYLALLYLTRANSFERASE"/>
    <property type="match status" value="1"/>
</dbReference>
<organism evidence="14 15">
    <name type="scientific">Poseidonocella sedimentorum</name>
    <dbReference type="NCBI Taxonomy" id="871652"/>
    <lineage>
        <taxon>Bacteria</taxon>
        <taxon>Pseudomonadati</taxon>
        <taxon>Pseudomonadota</taxon>
        <taxon>Alphaproteobacteria</taxon>
        <taxon>Rhodobacterales</taxon>
        <taxon>Roseobacteraceae</taxon>
        <taxon>Poseidonocella</taxon>
    </lineage>
</organism>
<dbReference type="EC" id="2.5.1.75" evidence="10"/>
<dbReference type="GO" id="GO:0052381">
    <property type="term" value="F:tRNA dimethylallyltransferase activity"/>
    <property type="evidence" value="ECO:0007669"/>
    <property type="project" value="UniProtKB-UniRule"/>
</dbReference>